<evidence type="ECO:0000313" key="1">
    <source>
        <dbReference type="EMBL" id="CAG8595717.1"/>
    </source>
</evidence>
<dbReference type="OrthoDB" id="2110229at2759"/>
<dbReference type="EMBL" id="CAJVPV010005778">
    <property type="protein sequence ID" value="CAG8595717.1"/>
    <property type="molecule type" value="Genomic_DNA"/>
</dbReference>
<dbReference type="AlphaFoldDB" id="A0A9N9CCZ3"/>
<name>A0A9N9CCZ3_9GLOM</name>
<reference evidence="1" key="1">
    <citation type="submission" date="2021-06" db="EMBL/GenBank/DDBJ databases">
        <authorList>
            <person name="Kallberg Y."/>
            <person name="Tangrot J."/>
            <person name="Rosling A."/>
        </authorList>
    </citation>
    <scope>NUCLEOTIDE SEQUENCE</scope>
    <source>
        <strain evidence="1">CL551</strain>
    </source>
</reference>
<evidence type="ECO:0000313" key="2">
    <source>
        <dbReference type="Proteomes" id="UP000789342"/>
    </source>
</evidence>
<protein>
    <submittedName>
        <fullName evidence="1">3008_t:CDS:1</fullName>
    </submittedName>
</protein>
<comment type="caution">
    <text evidence="1">The sequence shown here is derived from an EMBL/GenBank/DDBJ whole genome shotgun (WGS) entry which is preliminary data.</text>
</comment>
<sequence>MSSQHQKSKISCIIYLEPSSTSRFYQSIANFYDQTLKLFGPNEALKYHPHVSMTGFFNLYDGPDKSSHEKLDKIIKFINSFLESHKGQITHPKIEGIIRSRAVLISINVCQALHELVGQISLFDIDDETISINNHNTKILIRPKRIDHISLAYCSHTYPEGQDILTEDVLAKIEAMAHKMIDFSDMEGGRGNWDLVVYEKTIHGSRLEDKHIFREIGRWNIV</sequence>
<organism evidence="1 2">
    <name type="scientific">Acaulospora morrowiae</name>
    <dbReference type="NCBI Taxonomy" id="94023"/>
    <lineage>
        <taxon>Eukaryota</taxon>
        <taxon>Fungi</taxon>
        <taxon>Fungi incertae sedis</taxon>
        <taxon>Mucoromycota</taxon>
        <taxon>Glomeromycotina</taxon>
        <taxon>Glomeromycetes</taxon>
        <taxon>Diversisporales</taxon>
        <taxon>Acaulosporaceae</taxon>
        <taxon>Acaulospora</taxon>
    </lineage>
</organism>
<dbReference type="Proteomes" id="UP000789342">
    <property type="component" value="Unassembled WGS sequence"/>
</dbReference>
<accession>A0A9N9CCZ3</accession>
<gene>
    <name evidence="1" type="ORF">AMORRO_LOCUS7553</name>
</gene>
<proteinExistence type="predicted"/>
<keyword evidence="2" id="KW-1185">Reference proteome</keyword>